<sequence>MMTKPLLLALMTLGLAACVQQPQAPKEDARLKEAYSACITTAEGSPEKTAACRSVLDVLRKEKAHQQFAQEESVRTLDYQQCLEATHTGNGQAVQSRCDQIWQEIRHHNTVN</sequence>
<evidence type="ECO:0000256" key="1">
    <source>
        <dbReference type="SAM" id="SignalP"/>
    </source>
</evidence>
<keyword evidence="1" id="KW-0732">Signal</keyword>
<protein>
    <submittedName>
        <fullName evidence="2">Lipoprotein</fullName>
    </submittedName>
</protein>
<evidence type="ECO:0000313" key="3">
    <source>
        <dbReference type="Proteomes" id="UP001320460"/>
    </source>
</evidence>
<accession>A0ABM7VYP8</accession>
<dbReference type="InterPro" id="IPR025727">
    <property type="entry name" value="YbfN-like"/>
</dbReference>
<dbReference type="Pfam" id="PF13982">
    <property type="entry name" value="YbfN"/>
    <property type="match status" value="1"/>
</dbReference>
<dbReference type="PROSITE" id="PS51257">
    <property type="entry name" value="PROKAR_LIPOPROTEIN"/>
    <property type="match status" value="1"/>
</dbReference>
<dbReference type="EMBL" id="AP025334">
    <property type="protein sequence ID" value="BDD52384.1"/>
    <property type="molecule type" value="Genomic_DNA"/>
</dbReference>
<dbReference type="Proteomes" id="UP001320460">
    <property type="component" value="Chromosome"/>
</dbReference>
<evidence type="ECO:0000313" key="2">
    <source>
        <dbReference type="EMBL" id="BDD52384.1"/>
    </source>
</evidence>
<feature type="signal peptide" evidence="1">
    <location>
        <begin position="1"/>
        <end position="17"/>
    </location>
</feature>
<keyword evidence="3" id="KW-1185">Reference proteome</keyword>
<feature type="chain" id="PRO_5047514100" evidence="1">
    <location>
        <begin position="18"/>
        <end position="112"/>
    </location>
</feature>
<reference evidence="2 3" key="1">
    <citation type="submission" date="2021-12" db="EMBL/GenBank/DDBJ databases">
        <title>Complete genome sequence of Phytobacter diazotrophicus TA9734.</title>
        <authorList>
            <person name="Kubota H."/>
            <person name="Nakayama Y."/>
            <person name="Ariyoshi T."/>
        </authorList>
    </citation>
    <scope>NUCLEOTIDE SEQUENCE [LARGE SCALE GENOMIC DNA]</scope>
    <source>
        <strain evidence="2 3">TA9734</strain>
    </source>
</reference>
<name>A0ABM7VYP8_9ENTR</name>
<gene>
    <name evidence="2" type="ORF">PDTA9734_38710</name>
</gene>
<organism evidence="2 3">
    <name type="scientific">Phytobacter diazotrophicus</name>
    <dbReference type="NCBI Taxonomy" id="395631"/>
    <lineage>
        <taxon>Bacteria</taxon>
        <taxon>Pseudomonadati</taxon>
        <taxon>Pseudomonadota</taxon>
        <taxon>Gammaproteobacteria</taxon>
        <taxon>Enterobacterales</taxon>
        <taxon>Enterobacteriaceae</taxon>
        <taxon>Phytobacter</taxon>
    </lineage>
</organism>
<keyword evidence="2" id="KW-0449">Lipoprotein</keyword>
<proteinExistence type="predicted"/>